<comment type="caution">
    <text evidence="5">The sequence shown here is derived from an EMBL/GenBank/DDBJ whole genome shotgun (WGS) entry which is preliminary data.</text>
</comment>
<dbReference type="Proteomes" id="UP001595476">
    <property type="component" value="Unassembled WGS sequence"/>
</dbReference>
<keyword evidence="3" id="KW-0732">Signal</keyword>
<comment type="function">
    <text evidence="1">May be involved in the biogenesis of curli organelles.</text>
</comment>
<protein>
    <recommendedName>
        <fullName evidence="2">Curli production assembly/transport component CsgF</fullName>
    </recommendedName>
</protein>
<dbReference type="InterPro" id="IPR018893">
    <property type="entry name" value="T8SS_CsgF"/>
</dbReference>
<evidence type="ECO:0000313" key="6">
    <source>
        <dbReference type="Proteomes" id="UP001595476"/>
    </source>
</evidence>
<evidence type="ECO:0000256" key="4">
    <source>
        <dbReference type="SAM" id="MobiDB-lite"/>
    </source>
</evidence>
<sequence>MDSPRSLIRASIRALLLSSGFVGATFCYGGELVYQPVNPNFGGNPLNGSYLLSNAQSQNDYDDPDARGSSFSQRSALDRFTDSLESRLLNQLLTDVGEGNSGTLVTDDFIVDIIDDSGSLSIQIEDRVTGEKTEIQVDGLDPTNP</sequence>
<evidence type="ECO:0000256" key="2">
    <source>
        <dbReference type="ARBA" id="ARBA00014031"/>
    </source>
</evidence>
<dbReference type="RefSeq" id="WP_386722465.1">
    <property type="nucleotide sequence ID" value="NZ_JBHRSZ010000007.1"/>
</dbReference>
<organism evidence="5 6">
    <name type="scientific">Litoribrevibacter euphylliae</name>
    <dbReference type="NCBI Taxonomy" id="1834034"/>
    <lineage>
        <taxon>Bacteria</taxon>
        <taxon>Pseudomonadati</taxon>
        <taxon>Pseudomonadota</taxon>
        <taxon>Gammaproteobacteria</taxon>
        <taxon>Oceanospirillales</taxon>
        <taxon>Oceanospirillaceae</taxon>
        <taxon>Litoribrevibacter</taxon>
    </lineage>
</organism>
<dbReference type="EMBL" id="JBHRSZ010000007">
    <property type="protein sequence ID" value="MFC3152535.1"/>
    <property type="molecule type" value="Genomic_DNA"/>
</dbReference>
<evidence type="ECO:0000256" key="1">
    <source>
        <dbReference type="ARBA" id="ARBA00003989"/>
    </source>
</evidence>
<accession>A0ABV7HFA2</accession>
<reference evidence="6" key="1">
    <citation type="journal article" date="2019" name="Int. J. Syst. Evol. Microbiol.">
        <title>The Global Catalogue of Microorganisms (GCM) 10K type strain sequencing project: providing services to taxonomists for standard genome sequencing and annotation.</title>
        <authorList>
            <consortium name="The Broad Institute Genomics Platform"/>
            <consortium name="The Broad Institute Genome Sequencing Center for Infectious Disease"/>
            <person name="Wu L."/>
            <person name="Ma J."/>
        </authorList>
    </citation>
    <scope>NUCLEOTIDE SEQUENCE [LARGE SCALE GENOMIC DNA]</scope>
    <source>
        <strain evidence="6">KCTC 52438</strain>
    </source>
</reference>
<proteinExistence type="predicted"/>
<evidence type="ECO:0000256" key="3">
    <source>
        <dbReference type="ARBA" id="ARBA00022729"/>
    </source>
</evidence>
<keyword evidence="6" id="KW-1185">Reference proteome</keyword>
<feature type="region of interest" description="Disordered" evidence="4">
    <location>
        <begin position="53"/>
        <end position="73"/>
    </location>
</feature>
<evidence type="ECO:0000313" key="5">
    <source>
        <dbReference type="EMBL" id="MFC3152535.1"/>
    </source>
</evidence>
<name>A0ABV7HFA2_9GAMM</name>
<dbReference type="Pfam" id="PF10614">
    <property type="entry name" value="CsgF"/>
    <property type="match status" value="1"/>
</dbReference>
<gene>
    <name evidence="5" type="ORF">ACFOEK_15980</name>
</gene>